<dbReference type="PANTHER" id="PTHR13318">
    <property type="entry name" value="PARTNER OF PAIRED, ISOFORM B-RELATED"/>
    <property type="match status" value="1"/>
</dbReference>
<dbReference type="CDD" id="cd22159">
    <property type="entry name" value="F-box_AtTIR1-like"/>
    <property type="match status" value="1"/>
</dbReference>
<dbReference type="InterPro" id="IPR036047">
    <property type="entry name" value="F-box-like_dom_sf"/>
</dbReference>
<dbReference type="AlphaFoldDB" id="A0A9E7HKH5"/>
<reference evidence="2" key="1">
    <citation type="submission" date="2022-05" db="EMBL/GenBank/DDBJ databases">
        <title>The Musa troglodytarum L. genome provides insights into the mechanism of non-climacteric behaviour and enrichment of carotenoids.</title>
        <authorList>
            <person name="Wang J."/>
        </authorList>
    </citation>
    <scope>NUCLEOTIDE SEQUENCE</scope>
    <source>
        <tissue evidence="2">Leaf</tissue>
    </source>
</reference>
<keyword evidence="1" id="KW-1133">Transmembrane helix</keyword>
<proteinExistence type="predicted"/>
<dbReference type="GO" id="GO:0031146">
    <property type="term" value="P:SCF-dependent proteasomal ubiquitin-dependent protein catabolic process"/>
    <property type="evidence" value="ECO:0007669"/>
    <property type="project" value="TreeGrafter"/>
</dbReference>
<evidence type="ECO:0000313" key="2">
    <source>
        <dbReference type="EMBL" id="URE35400.1"/>
    </source>
</evidence>
<keyword evidence="1" id="KW-0812">Transmembrane</keyword>
<dbReference type="SMART" id="SM00367">
    <property type="entry name" value="LRR_CC"/>
    <property type="match status" value="2"/>
</dbReference>
<protein>
    <recommendedName>
        <fullName evidence="4">F-box/LRR-repeat protein 12</fullName>
    </recommendedName>
</protein>
<feature type="transmembrane region" description="Helical" evidence="1">
    <location>
        <begin position="283"/>
        <end position="305"/>
    </location>
</feature>
<dbReference type="InterPro" id="IPR006553">
    <property type="entry name" value="Leu-rich_rpt_Cys-con_subtyp"/>
</dbReference>
<dbReference type="Proteomes" id="UP001055439">
    <property type="component" value="Chromosome 8"/>
</dbReference>
<accession>A0A9E7HKH5</accession>
<name>A0A9E7HKH5_9LILI</name>
<dbReference type="SUPFAM" id="SSF52047">
    <property type="entry name" value="RNI-like"/>
    <property type="match status" value="1"/>
</dbReference>
<keyword evidence="3" id="KW-1185">Reference proteome</keyword>
<keyword evidence="1" id="KW-0472">Membrane</keyword>
<evidence type="ECO:0000256" key="1">
    <source>
        <dbReference type="SAM" id="Phobius"/>
    </source>
</evidence>
<dbReference type="PANTHER" id="PTHR13318:SF26">
    <property type="entry name" value="F-BOX_LRR-REPEAT PROTEIN 12"/>
    <property type="match status" value="1"/>
</dbReference>
<dbReference type="InterPro" id="IPR032675">
    <property type="entry name" value="LRR_dom_sf"/>
</dbReference>
<gene>
    <name evidence="2" type="ORF">MUK42_35820</name>
</gene>
<dbReference type="SUPFAM" id="SSF81383">
    <property type="entry name" value="F-box domain"/>
    <property type="match status" value="1"/>
</dbReference>
<organism evidence="2 3">
    <name type="scientific">Musa troglodytarum</name>
    <name type="common">fe'i banana</name>
    <dbReference type="NCBI Taxonomy" id="320322"/>
    <lineage>
        <taxon>Eukaryota</taxon>
        <taxon>Viridiplantae</taxon>
        <taxon>Streptophyta</taxon>
        <taxon>Embryophyta</taxon>
        <taxon>Tracheophyta</taxon>
        <taxon>Spermatophyta</taxon>
        <taxon>Magnoliopsida</taxon>
        <taxon>Liliopsida</taxon>
        <taxon>Zingiberales</taxon>
        <taxon>Musaceae</taxon>
        <taxon>Musa</taxon>
    </lineage>
</organism>
<dbReference type="Gene3D" id="3.80.10.10">
    <property type="entry name" value="Ribonuclease Inhibitor"/>
    <property type="match status" value="1"/>
</dbReference>
<dbReference type="EMBL" id="CP097510">
    <property type="protein sequence ID" value="URE35400.1"/>
    <property type="molecule type" value="Genomic_DNA"/>
</dbReference>
<dbReference type="OrthoDB" id="6270329at2759"/>
<evidence type="ECO:0000313" key="3">
    <source>
        <dbReference type="Proteomes" id="UP001055439"/>
    </source>
</evidence>
<sequence length="351" mass="38790">MDGQFERVNLYLPDDCLLMIFRKLQNRADRNAFGLTCHRWLQIQNIARRSLALQFSYDPNIYRNYVIYLPRLLTRFPHLRSISLAGCTELPDSALLRLRDFGSNIRAIRGTGFAGHSSTLTYLEADSCMLTPEGLSEAVSGGGLEYLNISNLRVCIGADGLAMIGAGSATKLRYLNLRMCRLVSDDSVIAIAQGCPLLEEWSLSVCHELHGIGDIQDAEARCADKKRGINYEVATISSIPQAQKYEEEMKIQMGGVCRQGIEKAENSNATITILLRGLGPICLLLMLLLFLMNSIWFLLFSCIMASSSTTNLRIIVSSVNDFPLNTLRPSPDVLVLVTLLSGGAAKGFDLE</sequence>
<evidence type="ECO:0008006" key="4">
    <source>
        <dbReference type="Google" id="ProtNLM"/>
    </source>
</evidence>
<dbReference type="Gene3D" id="1.20.1280.50">
    <property type="match status" value="1"/>
</dbReference>
<dbReference type="GO" id="GO:0019005">
    <property type="term" value="C:SCF ubiquitin ligase complex"/>
    <property type="evidence" value="ECO:0007669"/>
    <property type="project" value="TreeGrafter"/>
</dbReference>